<dbReference type="Gene3D" id="3.90.45.10">
    <property type="entry name" value="Peptide deformylase"/>
    <property type="match status" value="1"/>
</dbReference>
<dbReference type="EC" id="3.5.1.88" evidence="2"/>
<dbReference type="PIRSF" id="PIRSF004749">
    <property type="entry name" value="Pep_def"/>
    <property type="match status" value="1"/>
</dbReference>
<comment type="caution">
    <text evidence="3">The sequence shown here is derived from an EMBL/GenBank/DDBJ whole genome shotgun (WGS) entry which is preliminary data.</text>
</comment>
<dbReference type="EMBL" id="PCRK01000115">
    <property type="protein sequence ID" value="PIP19089.1"/>
    <property type="molecule type" value="Genomic_DNA"/>
</dbReference>
<comment type="cofactor">
    <cofactor evidence="2">
        <name>Fe(2+)</name>
        <dbReference type="ChEBI" id="CHEBI:29033"/>
    </cofactor>
    <text evidence="2">Binds 1 Fe(2+) ion.</text>
</comment>
<evidence type="ECO:0000313" key="4">
    <source>
        <dbReference type="Proteomes" id="UP000231292"/>
    </source>
</evidence>
<keyword evidence="2" id="KW-0378">Hydrolase</keyword>
<reference evidence="3 4" key="1">
    <citation type="submission" date="2017-09" db="EMBL/GenBank/DDBJ databases">
        <title>Depth-based differentiation of microbial function through sediment-hosted aquifers and enrichment of novel symbionts in the deep terrestrial subsurface.</title>
        <authorList>
            <person name="Probst A.J."/>
            <person name="Ladd B."/>
            <person name="Jarett J.K."/>
            <person name="Geller-Mcgrath D.E."/>
            <person name="Sieber C.M."/>
            <person name="Emerson J.B."/>
            <person name="Anantharaman K."/>
            <person name="Thomas B.C."/>
            <person name="Malmstrom R."/>
            <person name="Stieglmeier M."/>
            <person name="Klingl A."/>
            <person name="Woyke T."/>
            <person name="Ryan C.M."/>
            <person name="Banfield J.F."/>
        </authorList>
    </citation>
    <scope>NUCLEOTIDE SEQUENCE [LARGE SCALE GENOMIC DNA]</scope>
    <source>
        <strain evidence="3">CG23_combo_of_CG06-09_8_20_14_all_41_10</strain>
    </source>
</reference>
<gene>
    <name evidence="2 3" type="primary">def</name>
    <name evidence="3" type="ORF">COX41_04750</name>
</gene>
<accession>A0A2G9YIJ3</accession>
<dbReference type="PANTHER" id="PTHR10458:SF22">
    <property type="entry name" value="PEPTIDE DEFORMYLASE"/>
    <property type="match status" value="1"/>
</dbReference>
<keyword evidence="2" id="KW-0648">Protein biosynthesis</keyword>
<comment type="catalytic activity">
    <reaction evidence="2">
        <text>N-terminal N-formyl-L-methionyl-[peptide] + H2O = N-terminal L-methionyl-[peptide] + formate</text>
        <dbReference type="Rhea" id="RHEA:24420"/>
        <dbReference type="Rhea" id="RHEA-COMP:10639"/>
        <dbReference type="Rhea" id="RHEA-COMP:10640"/>
        <dbReference type="ChEBI" id="CHEBI:15377"/>
        <dbReference type="ChEBI" id="CHEBI:15740"/>
        <dbReference type="ChEBI" id="CHEBI:49298"/>
        <dbReference type="ChEBI" id="CHEBI:64731"/>
        <dbReference type="EC" id="3.5.1.88"/>
    </reaction>
</comment>
<comment type="similarity">
    <text evidence="1 2">Belongs to the polypeptide deformylase family.</text>
</comment>
<sequence>MEASFGLRIRVLGDPVLRKRSLLVKEVTFHHRDALSQMAQLMYESNGLGLSAPQVGINEMMIVVDIGSGLYKLINPKIVEASGSQVNTEGCLSIPGACIKIKRSQRVKIKAQDNFGKPLNIQAEGLLACVFQHEIDHLKGKLIVDYVSFLEKLKISNPRGRKWQT</sequence>
<evidence type="ECO:0000256" key="2">
    <source>
        <dbReference type="HAMAP-Rule" id="MF_00163"/>
    </source>
</evidence>
<dbReference type="HAMAP" id="MF_00163">
    <property type="entry name" value="Pep_deformylase"/>
    <property type="match status" value="1"/>
</dbReference>
<dbReference type="GO" id="GO:0042586">
    <property type="term" value="F:peptide deformylase activity"/>
    <property type="evidence" value="ECO:0007669"/>
    <property type="project" value="UniProtKB-UniRule"/>
</dbReference>
<comment type="function">
    <text evidence="2">Removes the formyl group from the N-terminal Met of newly synthesized proteins. Requires at least a dipeptide for an efficient rate of reaction. N-terminal L-methionine is a prerequisite for activity but the enzyme has broad specificity at other positions.</text>
</comment>
<keyword evidence="2" id="KW-0408">Iron</keyword>
<name>A0A2G9YIJ3_9BACT</name>
<dbReference type="SUPFAM" id="SSF56420">
    <property type="entry name" value="Peptide deformylase"/>
    <property type="match status" value="1"/>
</dbReference>
<dbReference type="GO" id="GO:0046872">
    <property type="term" value="F:metal ion binding"/>
    <property type="evidence" value="ECO:0007669"/>
    <property type="project" value="UniProtKB-KW"/>
</dbReference>
<dbReference type="CDD" id="cd00487">
    <property type="entry name" value="Pep_deformylase"/>
    <property type="match status" value="1"/>
</dbReference>
<dbReference type="PANTHER" id="PTHR10458">
    <property type="entry name" value="PEPTIDE DEFORMYLASE"/>
    <property type="match status" value="1"/>
</dbReference>
<protein>
    <recommendedName>
        <fullName evidence="2">Peptide deformylase</fullName>
        <shortName evidence="2">PDF</shortName>
        <ecNumber evidence="2">3.5.1.88</ecNumber>
    </recommendedName>
    <alternativeName>
        <fullName evidence="2">Polypeptide deformylase</fullName>
    </alternativeName>
</protein>
<dbReference type="GO" id="GO:0006412">
    <property type="term" value="P:translation"/>
    <property type="evidence" value="ECO:0007669"/>
    <property type="project" value="UniProtKB-UniRule"/>
</dbReference>
<feature type="active site" evidence="2">
    <location>
        <position position="134"/>
    </location>
</feature>
<dbReference type="InterPro" id="IPR023635">
    <property type="entry name" value="Peptide_deformylase"/>
</dbReference>
<proteinExistence type="inferred from homology"/>
<dbReference type="NCBIfam" id="NF001159">
    <property type="entry name" value="PRK00150.1-3"/>
    <property type="match status" value="1"/>
</dbReference>
<dbReference type="PRINTS" id="PR01576">
    <property type="entry name" value="PDEFORMYLASE"/>
</dbReference>
<keyword evidence="2" id="KW-0479">Metal-binding</keyword>
<evidence type="ECO:0000313" key="3">
    <source>
        <dbReference type="EMBL" id="PIP19089.1"/>
    </source>
</evidence>
<organism evidence="3 4">
    <name type="scientific">Candidatus Sherwoodlollariibacterium unditelluris</name>
    <dbReference type="NCBI Taxonomy" id="1974757"/>
    <lineage>
        <taxon>Bacteria</taxon>
        <taxon>Pseudomonadati</taxon>
        <taxon>Candidatus Omnitrophota</taxon>
        <taxon>Candidatus Sherwoodlollariibacterium</taxon>
    </lineage>
</organism>
<dbReference type="Pfam" id="PF01327">
    <property type="entry name" value="Pep_deformylase"/>
    <property type="match status" value="1"/>
</dbReference>
<feature type="binding site" evidence="2">
    <location>
        <position position="133"/>
    </location>
    <ligand>
        <name>Fe cation</name>
        <dbReference type="ChEBI" id="CHEBI:24875"/>
    </ligand>
</feature>
<feature type="binding site" evidence="2">
    <location>
        <position position="137"/>
    </location>
    <ligand>
        <name>Fe cation</name>
        <dbReference type="ChEBI" id="CHEBI:24875"/>
    </ligand>
</feature>
<feature type="binding site" evidence="2">
    <location>
        <position position="91"/>
    </location>
    <ligand>
        <name>Fe cation</name>
        <dbReference type="ChEBI" id="CHEBI:24875"/>
    </ligand>
</feature>
<evidence type="ECO:0000256" key="1">
    <source>
        <dbReference type="ARBA" id="ARBA00010759"/>
    </source>
</evidence>
<dbReference type="Proteomes" id="UP000231292">
    <property type="component" value="Unassembled WGS sequence"/>
</dbReference>
<dbReference type="AlphaFoldDB" id="A0A2G9YIJ3"/>
<dbReference type="NCBIfam" id="TIGR00079">
    <property type="entry name" value="pept_deformyl"/>
    <property type="match status" value="1"/>
</dbReference>
<dbReference type="InterPro" id="IPR036821">
    <property type="entry name" value="Peptide_deformylase_sf"/>
</dbReference>